<name>A0ABV8NKR6_9SPHI</name>
<evidence type="ECO:0000256" key="2">
    <source>
        <dbReference type="RuleBase" id="RU003457"/>
    </source>
</evidence>
<dbReference type="InterPro" id="IPR041602">
    <property type="entry name" value="Quercetinase_C"/>
</dbReference>
<protein>
    <submittedName>
        <fullName evidence="5">Pirin family protein</fullName>
    </submittedName>
</protein>
<dbReference type="PIRSF" id="PIRSF006232">
    <property type="entry name" value="Pirin"/>
    <property type="match status" value="1"/>
</dbReference>
<dbReference type="PANTHER" id="PTHR43212">
    <property type="entry name" value="QUERCETIN 2,3-DIOXYGENASE"/>
    <property type="match status" value="1"/>
</dbReference>
<accession>A0ABV8NKR6</accession>
<evidence type="ECO:0000313" key="6">
    <source>
        <dbReference type="Proteomes" id="UP001595792"/>
    </source>
</evidence>
<dbReference type="Pfam" id="PF17954">
    <property type="entry name" value="Pirin_C_2"/>
    <property type="match status" value="1"/>
</dbReference>
<dbReference type="EMBL" id="JBHSBY010000035">
    <property type="protein sequence ID" value="MFC4196568.1"/>
    <property type="molecule type" value="Genomic_DNA"/>
</dbReference>
<feature type="domain" description="Pirin N-terminal" evidence="3">
    <location>
        <begin position="49"/>
        <end position="122"/>
    </location>
</feature>
<keyword evidence="6" id="KW-1185">Reference proteome</keyword>
<gene>
    <name evidence="5" type="ORF">ACFOUY_07655</name>
</gene>
<dbReference type="Proteomes" id="UP001595792">
    <property type="component" value="Unassembled WGS sequence"/>
</dbReference>
<dbReference type="InterPro" id="IPR003829">
    <property type="entry name" value="Pirin_N_dom"/>
</dbReference>
<sequence length="239" mass="26809">MSTKKALIVKANERGVFGNESFKIQSVFSNGRPGTGRPENFGSLIVFNDDIVSPEGFLGLHPHQNLEVIAIVLEGSEFQKDDKNTDLELKQDDVQVISSGSGIRHSSGNPSKESHARNLQIWFQPAIKNTVPNTQTKSNKPSNKRNEWDLQISPDEQKDSLKLLQEAWLSKGRFDAYTVMGYDLYQSGNGVMVYVIDGKIEVEENILEAQDTIFLFKPADLKLTILEDSHIQLIETFVE</sequence>
<proteinExistence type="inferred from homology"/>
<evidence type="ECO:0000259" key="4">
    <source>
        <dbReference type="Pfam" id="PF17954"/>
    </source>
</evidence>
<dbReference type="RefSeq" id="WP_378959900.1">
    <property type="nucleotide sequence ID" value="NZ_JBHRXC010000001.1"/>
</dbReference>
<dbReference type="InterPro" id="IPR011051">
    <property type="entry name" value="RmlC_Cupin_sf"/>
</dbReference>
<dbReference type="Pfam" id="PF02678">
    <property type="entry name" value="Pirin"/>
    <property type="match status" value="1"/>
</dbReference>
<evidence type="ECO:0000256" key="1">
    <source>
        <dbReference type="ARBA" id="ARBA00008416"/>
    </source>
</evidence>
<comment type="caution">
    <text evidence="5">The sequence shown here is derived from an EMBL/GenBank/DDBJ whole genome shotgun (WGS) entry which is preliminary data.</text>
</comment>
<reference evidence="6" key="1">
    <citation type="journal article" date="2019" name="Int. J. Syst. Evol. Microbiol.">
        <title>The Global Catalogue of Microorganisms (GCM) 10K type strain sequencing project: providing services to taxonomists for standard genome sequencing and annotation.</title>
        <authorList>
            <consortium name="The Broad Institute Genomics Platform"/>
            <consortium name="The Broad Institute Genome Sequencing Center for Infectious Disease"/>
            <person name="Wu L."/>
            <person name="Ma J."/>
        </authorList>
    </citation>
    <scope>NUCLEOTIDE SEQUENCE [LARGE SCALE GENOMIC DNA]</scope>
    <source>
        <strain evidence="6">CCM 8689</strain>
    </source>
</reference>
<dbReference type="PANTHER" id="PTHR43212:SF3">
    <property type="entry name" value="QUERCETIN 2,3-DIOXYGENASE"/>
    <property type="match status" value="1"/>
</dbReference>
<dbReference type="InterPro" id="IPR012093">
    <property type="entry name" value="Pirin"/>
</dbReference>
<evidence type="ECO:0000313" key="5">
    <source>
        <dbReference type="EMBL" id="MFC4196568.1"/>
    </source>
</evidence>
<comment type="similarity">
    <text evidence="1 2">Belongs to the pirin family.</text>
</comment>
<organism evidence="5 6">
    <name type="scientific">Pedobacter jamesrossensis</name>
    <dbReference type="NCBI Taxonomy" id="1908238"/>
    <lineage>
        <taxon>Bacteria</taxon>
        <taxon>Pseudomonadati</taxon>
        <taxon>Bacteroidota</taxon>
        <taxon>Sphingobacteriia</taxon>
        <taxon>Sphingobacteriales</taxon>
        <taxon>Sphingobacteriaceae</taxon>
        <taxon>Pedobacter</taxon>
    </lineage>
</organism>
<evidence type="ECO:0000259" key="3">
    <source>
        <dbReference type="Pfam" id="PF02678"/>
    </source>
</evidence>
<dbReference type="Gene3D" id="2.60.120.10">
    <property type="entry name" value="Jelly Rolls"/>
    <property type="match status" value="2"/>
</dbReference>
<dbReference type="SUPFAM" id="SSF51182">
    <property type="entry name" value="RmlC-like cupins"/>
    <property type="match status" value="1"/>
</dbReference>
<feature type="domain" description="Quercetin 2,3-dioxygenase C-terminal cupin" evidence="4">
    <location>
        <begin position="152"/>
        <end position="235"/>
    </location>
</feature>
<dbReference type="InterPro" id="IPR014710">
    <property type="entry name" value="RmlC-like_jellyroll"/>
</dbReference>